<keyword evidence="2" id="KW-1185">Reference proteome</keyword>
<reference evidence="1 2" key="1">
    <citation type="submission" date="2020-07" db="EMBL/GenBank/DDBJ databases">
        <title>Sequencing the genomes of 1000 actinobacteria strains.</title>
        <authorList>
            <person name="Klenk H.-P."/>
        </authorList>
    </citation>
    <scope>NUCLEOTIDE SEQUENCE [LARGE SCALE GENOMIC DNA]</scope>
    <source>
        <strain evidence="1 2">DSM 19970</strain>
    </source>
</reference>
<sequence length="94" mass="10026">MANYTVVKVRKETSSDGTHHHIEGVITAAGIHYTRKEVVTSLDAGDTWQTSAGGYTASIQKLSYCPKSACLASPYLKTKPDSTGLDNLENLPAG</sequence>
<evidence type="ECO:0000313" key="1">
    <source>
        <dbReference type="EMBL" id="NYI40973.1"/>
    </source>
</evidence>
<accession>A0A7Y9ZB34</accession>
<dbReference type="Proteomes" id="UP000547973">
    <property type="component" value="Unassembled WGS sequence"/>
</dbReference>
<evidence type="ECO:0000313" key="2">
    <source>
        <dbReference type="Proteomes" id="UP000547973"/>
    </source>
</evidence>
<comment type="caution">
    <text evidence="1">The sequence shown here is derived from an EMBL/GenBank/DDBJ whole genome shotgun (WGS) entry which is preliminary data.</text>
</comment>
<dbReference type="RefSeq" id="WP_062075938.1">
    <property type="nucleotide sequence ID" value="NZ_BBRC01000014.1"/>
</dbReference>
<dbReference type="AlphaFoldDB" id="A0A7Y9ZB34"/>
<dbReference type="EMBL" id="JACBZO010000001">
    <property type="protein sequence ID" value="NYI40973.1"/>
    <property type="molecule type" value="Genomic_DNA"/>
</dbReference>
<name>A0A7Y9ZB34_9MICO</name>
<organism evidence="1 2">
    <name type="scientific">Demequina lutea</name>
    <dbReference type="NCBI Taxonomy" id="431489"/>
    <lineage>
        <taxon>Bacteria</taxon>
        <taxon>Bacillati</taxon>
        <taxon>Actinomycetota</taxon>
        <taxon>Actinomycetes</taxon>
        <taxon>Micrococcales</taxon>
        <taxon>Demequinaceae</taxon>
        <taxon>Demequina</taxon>
    </lineage>
</organism>
<dbReference type="Pfam" id="PF13031">
    <property type="entry name" value="DUF3892"/>
    <property type="match status" value="1"/>
</dbReference>
<evidence type="ECO:0008006" key="3">
    <source>
        <dbReference type="Google" id="ProtNLM"/>
    </source>
</evidence>
<dbReference type="OrthoDB" id="5148656at2"/>
<dbReference type="InterPro" id="IPR024997">
    <property type="entry name" value="DUF3892"/>
</dbReference>
<proteinExistence type="predicted"/>
<protein>
    <recommendedName>
        <fullName evidence="3">DUF3892 domain-containing protein</fullName>
    </recommendedName>
</protein>
<gene>
    <name evidence="1" type="ORF">BKA03_001092</name>
</gene>